<evidence type="ECO:0000313" key="3">
    <source>
        <dbReference type="Proteomes" id="UP000199534"/>
    </source>
</evidence>
<dbReference type="STRING" id="400055.SAMN04490243_2129"/>
<proteinExistence type="predicted"/>
<gene>
    <name evidence="2" type="ORF">SAMN04490243_2129</name>
</gene>
<keyword evidence="3" id="KW-1185">Reference proteome</keyword>
<sequence>MPYSEALESRLNQLLLERGSAIHEDMELKKMFGGLAYMYRGKMSIGIVGESLMVRVPGPLMEQALMLPGARPMEFTGRPMKEFVFVDPEGYRDTAAINQWIDWGLEHARSKAEALKSKASR</sequence>
<dbReference type="InterPro" id="IPR007076">
    <property type="entry name" value="TfoX_N"/>
</dbReference>
<accession>A0A1I6H2H5</accession>
<evidence type="ECO:0000259" key="1">
    <source>
        <dbReference type="Pfam" id="PF04993"/>
    </source>
</evidence>
<reference evidence="2 3" key="1">
    <citation type="submission" date="2016-10" db="EMBL/GenBank/DDBJ databases">
        <authorList>
            <person name="de Groot N.N."/>
        </authorList>
    </citation>
    <scope>NUCLEOTIDE SEQUENCE [LARGE SCALE GENOMIC DNA]</scope>
    <source>
        <strain evidence="2 3">DSM 21019</strain>
    </source>
</reference>
<organism evidence="2 3">
    <name type="scientific">Robiginitalea myxolifaciens</name>
    <dbReference type="NCBI Taxonomy" id="400055"/>
    <lineage>
        <taxon>Bacteria</taxon>
        <taxon>Pseudomonadati</taxon>
        <taxon>Bacteroidota</taxon>
        <taxon>Flavobacteriia</taxon>
        <taxon>Flavobacteriales</taxon>
        <taxon>Flavobacteriaceae</taxon>
        <taxon>Robiginitalea</taxon>
    </lineage>
</organism>
<evidence type="ECO:0000313" key="2">
    <source>
        <dbReference type="EMBL" id="SFR48602.1"/>
    </source>
</evidence>
<dbReference type="RefSeq" id="WP_177218302.1">
    <property type="nucleotide sequence ID" value="NZ_FOYQ01000002.1"/>
</dbReference>
<dbReference type="SUPFAM" id="SSF159894">
    <property type="entry name" value="YgaC/TfoX-N like"/>
    <property type="match status" value="1"/>
</dbReference>
<dbReference type="Gene3D" id="3.30.1460.30">
    <property type="entry name" value="YgaC/TfoX-N like chaperone"/>
    <property type="match status" value="1"/>
</dbReference>
<dbReference type="EMBL" id="FOYQ01000002">
    <property type="protein sequence ID" value="SFR48602.1"/>
    <property type="molecule type" value="Genomic_DNA"/>
</dbReference>
<name>A0A1I6H2H5_9FLAO</name>
<dbReference type="Proteomes" id="UP000199534">
    <property type="component" value="Unassembled WGS sequence"/>
</dbReference>
<feature type="domain" description="TfoX N-terminal" evidence="1">
    <location>
        <begin position="25"/>
        <end position="108"/>
    </location>
</feature>
<protein>
    <submittedName>
        <fullName evidence="2">TfoX N-terminal domain-containing protein</fullName>
    </submittedName>
</protein>
<dbReference type="AlphaFoldDB" id="A0A1I6H2H5"/>
<dbReference type="Pfam" id="PF04993">
    <property type="entry name" value="TfoX_N"/>
    <property type="match status" value="1"/>
</dbReference>